<reference evidence="3 4" key="1">
    <citation type="submission" date="2019-08" db="EMBL/GenBank/DDBJ databases">
        <authorList>
            <person name="Peeters C."/>
        </authorList>
    </citation>
    <scope>NUCLEOTIDE SEQUENCE [LARGE SCALE GENOMIC DNA]</scope>
    <source>
        <strain evidence="3 4">LMG 31112</strain>
    </source>
</reference>
<dbReference type="EMBL" id="CABPSM010000005">
    <property type="protein sequence ID" value="VVE02940.1"/>
    <property type="molecule type" value="Genomic_DNA"/>
</dbReference>
<keyword evidence="2" id="KW-0732">Signal</keyword>
<protein>
    <submittedName>
        <fullName evidence="3">Uncharacterized protein</fullName>
    </submittedName>
</protein>
<proteinExistence type="predicted"/>
<dbReference type="RefSeq" id="WP_150620545.1">
    <property type="nucleotide sequence ID" value="NZ_CABPSM010000005.1"/>
</dbReference>
<accession>A0A5E4UWN1</accession>
<gene>
    <name evidence="3" type="ORF">PHO31112_02231</name>
</gene>
<organism evidence="3 4">
    <name type="scientific">Pandoraea horticolens</name>
    <dbReference type="NCBI Taxonomy" id="2508298"/>
    <lineage>
        <taxon>Bacteria</taxon>
        <taxon>Pseudomonadati</taxon>
        <taxon>Pseudomonadota</taxon>
        <taxon>Betaproteobacteria</taxon>
        <taxon>Burkholderiales</taxon>
        <taxon>Burkholderiaceae</taxon>
        <taxon>Pandoraea</taxon>
    </lineage>
</organism>
<keyword evidence="4" id="KW-1185">Reference proteome</keyword>
<feature type="signal peptide" evidence="2">
    <location>
        <begin position="1"/>
        <end position="19"/>
    </location>
</feature>
<evidence type="ECO:0000313" key="4">
    <source>
        <dbReference type="Proteomes" id="UP000343317"/>
    </source>
</evidence>
<dbReference type="AlphaFoldDB" id="A0A5E4UWN1"/>
<sequence length="164" mass="17231">MRTLLAIATAALLSASALAQTAPTAAADQDHAAHHPADVSASAPSTPPTKAGPKAASKRSKAASAPSTAQMDAMMKSMQEMHDKMMAARTPEERQALMNEHMKTMQEGMSMMGQMHGGKGTMGPGGGMGTGTGPDAMNKRMDMMEMMMQMMMDREVTRSSSPAK</sequence>
<feature type="chain" id="PRO_5022694847" evidence="2">
    <location>
        <begin position="20"/>
        <end position="164"/>
    </location>
</feature>
<evidence type="ECO:0000256" key="1">
    <source>
        <dbReference type="SAM" id="MobiDB-lite"/>
    </source>
</evidence>
<evidence type="ECO:0000256" key="2">
    <source>
        <dbReference type="SAM" id="SignalP"/>
    </source>
</evidence>
<feature type="compositionally biased region" description="Basic and acidic residues" evidence="1">
    <location>
        <begin position="28"/>
        <end position="37"/>
    </location>
</feature>
<name>A0A5E4UWN1_9BURK</name>
<feature type="region of interest" description="Disordered" evidence="1">
    <location>
        <begin position="25"/>
        <end position="70"/>
    </location>
</feature>
<dbReference type="Proteomes" id="UP000343317">
    <property type="component" value="Unassembled WGS sequence"/>
</dbReference>
<evidence type="ECO:0000313" key="3">
    <source>
        <dbReference type="EMBL" id="VVE02940.1"/>
    </source>
</evidence>